<evidence type="ECO:0000256" key="3">
    <source>
        <dbReference type="ARBA" id="ARBA00022692"/>
    </source>
</evidence>
<feature type="transmembrane region" description="Helical" evidence="6">
    <location>
        <begin position="232"/>
        <end position="255"/>
    </location>
</feature>
<evidence type="ECO:0000256" key="1">
    <source>
        <dbReference type="ARBA" id="ARBA00004141"/>
    </source>
</evidence>
<feature type="transmembrane region" description="Helical" evidence="6">
    <location>
        <begin position="160"/>
        <end position="179"/>
    </location>
</feature>
<name>A0A4R2KVG9_9FIRM</name>
<feature type="transmembrane region" description="Helical" evidence="6">
    <location>
        <begin position="199"/>
        <end position="220"/>
    </location>
</feature>
<evidence type="ECO:0000313" key="7">
    <source>
        <dbReference type="EMBL" id="TCO75179.1"/>
    </source>
</evidence>
<dbReference type="RefSeq" id="WP_132244557.1">
    <property type="nucleotide sequence ID" value="NZ_SLWV01000009.1"/>
</dbReference>
<feature type="transmembrane region" description="Helical" evidence="6">
    <location>
        <begin position="261"/>
        <end position="280"/>
    </location>
</feature>
<keyword evidence="8" id="KW-1185">Reference proteome</keyword>
<keyword evidence="3 6" id="KW-0812">Transmembrane</keyword>
<dbReference type="EMBL" id="SLWV01000009">
    <property type="protein sequence ID" value="TCO75179.1"/>
    <property type="molecule type" value="Genomic_DNA"/>
</dbReference>
<dbReference type="Proteomes" id="UP000294919">
    <property type="component" value="Unassembled WGS sequence"/>
</dbReference>
<sequence>MISPAVISGAILGWALGGNDAANCFATAVSTKAIKYSKAVMIIGIFVLLGAILEGDKGVKELSKYAFDSGVDTPIDAFLVMLGAGITVILMTILKFPVSTSQAIIGAIIGCAILVDKIDYSQGVKFFGAWVITPIGAMISGHILYRFAKIFIEKPFGRGKLYNYFIKIGFIIAGAFSAYSLGANNVANVTAVYAGKLNLLTTNEAVVIGGISMAIGALTFSKPVMKTVGNSLTPLSPTAGFIAVLTASIIVYIYAQIGIPVSTSQAMVGSVIGIGLVQGVKTVNFKMTRNILLAWIGTPIVAGLVSFSCFKIYAIFIK</sequence>
<dbReference type="GO" id="GO:0016020">
    <property type="term" value="C:membrane"/>
    <property type="evidence" value="ECO:0007669"/>
    <property type="project" value="UniProtKB-SubCell"/>
</dbReference>
<dbReference type="InterPro" id="IPR001204">
    <property type="entry name" value="Phos_transporter"/>
</dbReference>
<keyword evidence="5 6" id="KW-0472">Membrane</keyword>
<feature type="transmembrane region" description="Helical" evidence="6">
    <location>
        <begin position="127"/>
        <end position="148"/>
    </location>
</feature>
<dbReference type="OrthoDB" id="19855at2"/>
<dbReference type="AlphaFoldDB" id="A0A4R2KVG9"/>
<dbReference type="GO" id="GO:0005315">
    <property type="term" value="F:phosphate transmembrane transporter activity"/>
    <property type="evidence" value="ECO:0007669"/>
    <property type="project" value="InterPro"/>
</dbReference>
<dbReference type="PANTHER" id="PTHR11101">
    <property type="entry name" value="PHOSPHATE TRANSPORTER"/>
    <property type="match status" value="1"/>
</dbReference>
<evidence type="ECO:0000256" key="2">
    <source>
        <dbReference type="ARBA" id="ARBA00022448"/>
    </source>
</evidence>
<comment type="subcellular location">
    <subcellularLocation>
        <location evidence="1">Membrane</location>
        <topology evidence="1">Multi-pass membrane protein</topology>
    </subcellularLocation>
</comment>
<evidence type="ECO:0000256" key="5">
    <source>
        <dbReference type="ARBA" id="ARBA00023136"/>
    </source>
</evidence>
<dbReference type="GO" id="GO:0035435">
    <property type="term" value="P:phosphate ion transmembrane transport"/>
    <property type="evidence" value="ECO:0007669"/>
    <property type="project" value="TreeGrafter"/>
</dbReference>
<evidence type="ECO:0000256" key="6">
    <source>
        <dbReference type="SAM" id="Phobius"/>
    </source>
</evidence>
<reference evidence="7 8" key="1">
    <citation type="submission" date="2019-03" db="EMBL/GenBank/DDBJ databases">
        <title>Genomic Encyclopedia of Type Strains, Phase IV (KMG-IV): sequencing the most valuable type-strain genomes for metagenomic binning, comparative biology and taxonomic classification.</title>
        <authorList>
            <person name="Goeker M."/>
        </authorList>
    </citation>
    <scope>NUCLEOTIDE SEQUENCE [LARGE SCALE GENOMIC DNA]</scope>
    <source>
        <strain evidence="7 8">DSM 102940</strain>
    </source>
</reference>
<evidence type="ECO:0000313" key="8">
    <source>
        <dbReference type="Proteomes" id="UP000294919"/>
    </source>
</evidence>
<comment type="caution">
    <text evidence="7">The sequence shown here is derived from an EMBL/GenBank/DDBJ whole genome shotgun (WGS) entry which is preliminary data.</text>
</comment>
<proteinExistence type="predicted"/>
<feature type="transmembrane region" description="Helical" evidence="6">
    <location>
        <begin position="36"/>
        <end position="53"/>
    </location>
</feature>
<keyword evidence="2" id="KW-0813">Transport</keyword>
<protein>
    <submittedName>
        <fullName evidence="7">PiT family inorganic phosphate transporter</fullName>
    </submittedName>
</protein>
<keyword evidence="4 6" id="KW-1133">Transmembrane helix</keyword>
<dbReference type="Pfam" id="PF01384">
    <property type="entry name" value="PHO4"/>
    <property type="match status" value="2"/>
</dbReference>
<organism evidence="7 8">
    <name type="scientific">Marinisporobacter balticus</name>
    <dbReference type="NCBI Taxonomy" id="2018667"/>
    <lineage>
        <taxon>Bacteria</taxon>
        <taxon>Bacillati</taxon>
        <taxon>Bacillota</taxon>
        <taxon>Clostridia</taxon>
        <taxon>Peptostreptococcales</taxon>
        <taxon>Thermotaleaceae</taxon>
        <taxon>Marinisporobacter</taxon>
    </lineage>
</organism>
<dbReference type="PANTHER" id="PTHR11101:SF80">
    <property type="entry name" value="PHOSPHATE TRANSPORTER"/>
    <property type="match status" value="1"/>
</dbReference>
<feature type="transmembrane region" description="Helical" evidence="6">
    <location>
        <begin position="292"/>
        <end position="316"/>
    </location>
</feature>
<gene>
    <name evidence="7" type="ORF">EV214_10910</name>
</gene>
<evidence type="ECO:0000256" key="4">
    <source>
        <dbReference type="ARBA" id="ARBA00022989"/>
    </source>
</evidence>
<accession>A0A4R2KVG9</accession>
<feature type="transmembrane region" description="Helical" evidence="6">
    <location>
        <begin position="74"/>
        <end position="94"/>
    </location>
</feature>